<dbReference type="Proteomes" id="UP000663505">
    <property type="component" value="Chromosome"/>
</dbReference>
<protein>
    <submittedName>
        <fullName evidence="2">Uncharacterized protein</fullName>
    </submittedName>
</protein>
<keyword evidence="1" id="KW-0472">Membrane</keyword>
<dbReference type="RefSeq" id="WP_206658187.1">
    <property type="nucleotide sequence ID" value="NZ_CP071182.1"/>
</dbReference>
<evidence type="ECO:0000256" key="1">
    <source>
        <dbReference type="SAM" id="Phobius"/>
    </source>
</evidence>
<feature type="transmembrane region" description="Helical" evidence="1">
    <location>
        <begin position="66"/>
        <end position="88"/>
    </location>
</feature>
<feature type="transmembrane region" description="Helical" evidence="1">
    <location>
        <begin position="125"/>
        <end position="145"/>
    </location>
</feature>
<feature type="transmembrane region" description="Helical" evidence="1">
    <location>
        <begin position="157"/>
        <end position="174"/>
    </location>
</feature>
<reference evidence="2 3" key="1">
    <citation type="submission" date="2021-02" db="EMBL/GenBank/DDBJ databases">
        <title>Alicyclobacillus curvatus sp. nov. and Alicyclobacillus mengziensis sp. nov., two acidophilic bacteria isolated from acid mine drainage.</title>
        <authorList>
            <person name="Huang Y."/>
        </authorList>
    </citation>
    <scope>NUCLEOTIDE SEQUENCE [LARGE SCALE GENOMIC DNA]</scope>
    <source>
        <strain evidence="2 3">S30H14</strain>
    </source>
</reference>
<gene>
    <name evidence="2" type="ORF">JZ786_07975</name>
</gene>
<evidence type="ECO:0000313" key="2">
    <source>
        <dbReference type="EMBL" id="QSO48875.1"/>
    </source>
</evidence>
<feature type="transmembrane region" description="Helical" evidence="1">
    <location>
        <begin position="37"/>
        <end position="54"/>
    </location>
</feature>
<keyword evidence="3" id="KW-1185">Reference proteome</keyword>
<feature type="transmembrane region" description="Helical" evidence="1">
    <location>
        <begin position="100"/>
        <end position="118"/>
    </location>
</feature>
<name>A0A9X7Z8W2_9BACL</name>
<proteinExistence type="predicted"/>
<dbReference type="InterPro" id="IPR048147">
    <property type="entry name" value="CBO0543-like"/>
</dbReference>
<keyword evidence="1" id="KW-1133">Transmembrane helix</keyword>
<keyword evidence="1" id="KW-0812">Transmembrane</keyword>
<dbReference type="EMBL" id="CP071182">
    <property type="protein sequence ID" value="QSO48875.1"/>
    <property type="molecule type" value="Genomic_DNA"/>
</dbReference>
<sequence>MNQSTWQAVLQLSEKVHQANHELIHIWQSEMLFRWEWWVEAAISVVPWILWAFYRKRESTSRLVHAGIWVIVMCSWLDFLGVCLGLWVYPMKLIPTIPSFVAYDFTLVPVVIMTLLQYRPQWSPLLKACIFAAATSFLGEPLFIWLKMYEPIHWKHIYSFPIYAVIYLIAHLVSRAKTYDPL</sequence>
<accession>A0A9X7Z8W2</accession>
<dbReference type="AlphaFoldDB" id="A0A9X7Z8W2"/>
<dbReference type="NCBIfam" id="NF041644">
    <property type="entry name" value="CBO0543_fam"/>
    <property type="match status" value="1"/>
</dbReference>
<evidence type="ECO:0000313" key="3">
    <source>
        <dbReference type="Proteomes" id="UP000663505"/>
    </source>
</evidence>
<dbReference type="KEGG" id="afx:JZ786_07975"/>
<organism evidence="2 3">
    <name type="scientific">Alicyclobacillus mengziensis</name>
    <dbReference type="NCBI Taxonomy" id="2931921"/>
    <lineage>
        <taxon>Bacteria</taxon>
        <taxon>Bacillati</taxon>
        <taxon>Bacillota</taxon>
        <taxon>Bacilli</taxon>
        <taxon>Bacillales</taxon>
        <taxon>Alicyclobacillaceae</taxon>
        <taxon>Alicyclobacillus</taxon>
    </lineage>
</organism>